<feature type="transmembrane region" description="Helical" evidence="1">
    <location>
        <begin position="20"/>
        <end position="38"/>
    </location>
</feature>
<keyword evidence="1" id="KW-1133">Transmembrane helix</keyword>
<dbReference type="EMBL" id="FOHA01000006">
    <property type="protein sequence ID" value="SER79357.1"/>
    <property type="molecule type" value="Genomic_DNA"/>
</dbReference>
<keyword evidence="1" id="KW-0472">Membrane</keyword>
<name>A0A1H9S2Y6_9LACT</name>
<gene>
    <name evidence="2" type="ORF">SAMN04488559_10671</name>
</gene>
<evidence type="ECO:0008006" key="4">
    <source>
        <dbReference type="Google" id="ProtNLM"/>
    </source>
</evidence>
<organism evidence="2 3">
    <name type="scientific">Isobaculum melis</name>
    <dbReference type="NCBI Taxonomy" id="142588"/>
    <lineage>
        <taxon>Bacteria</taxon>
        <taxon>Bacillati</taxon>
        <taxon>Bacillota</taxon>
        <taxon>Bacilli</taxon>
        <taxon>Lactobacillales</taxon>
        <taxon>Carnobacteriaceae</taxon>
        <taxon>Isobaculum</taxon>
    </lineage>
</organism>
<dbReference type="STRING" id="142588.SAMN04488559_10671"/>
<protein>
    <recommendedName>
        <fullName evidence="4">Prepilin-type N-terminal cleavage/methylation domain-containing protein</fullName>
    </recommendedName>
</protein>
<reference evidence="2 3" key="1">
    <citation type="submission" date="2016-10" db="EMBL/GenBank/DDBJ databases">
        <authorList>
            <person name="de Groot N.N."/>
        </authorList>
    </citation>
    <scope>NUCLEOTIDE SEQUENCE [LARGE SCALE GENOMIC DNA]</scope>
    <source>
        <strain evidence="2 3">DSM 13760</strain>
    </source>
</reference>
<keyword evidence="1" id="KW-0812">Transmembrane</keyword>
<dbReference type="OrthoDB" id="2179817at2"/>
<evidence type="ECO:0000313" key="2">
    <source>
        <dbReference type="EMBL" id="SER79357.1"/>
    </source>
</evidence>
<dbReference type="Proteomes" id="UP000198948">
    <property type="component" value="Unassembled WGS sequence"/>
</dbReference>
<keyword evidence="3" id="KW-1185">Reference proteome</keyword>
<proteinExistence type="predicted"/>
<sequence>MNDFKKTLINEEGLSMIEILAAVVILGIALLQLSSLMYQNFIAIDQNKLKEEAIFVREDIKEWLTYRAQNQDVANLNTYALLWEFNNAGTYTEEQTMRRKHFILDETGIQVDVNTGENIYGEIAREASAERGELVSKVRYDFSGSLLPDALQQDPYNKYYIGEYIDSEADEPLFLVKILVEPKDILNKKYDARTGGVGLNILIYSKETGKLLTETYLNFVAAY</sequence>
<dbReference type="RefSeq" id="WP_092651540.1">
    <property type="nucleotide sequence ID" value="NZ_FOHA01000006.1"/>
</dbReference>
<evidence type="ECO:0000256" key="1">
    <source>
        <dbReference type="SAM" id="Phobius"/>
    </source>
</evidence>
<evidence type="ECO:0000313" key="3">
    <source>
        <dbReference type="Proteomes" id="UP000198948"/>
    </source>
</evidence>
<dbReference type="AlphaFoldDB" id="A0A1H9S2Y6"/>
<accession>A0A1H9S2Y6</accession>